<evidence type="ECO:0000313" key="8">
    <source>
        <dbReference type="EMBL" id="VDD75611.1"/>
    </source>
</evidence>
<keyword evidence="5" id="KW-0808">Transferase</keyword>
<dbReference type="Gene3D" id="1.10.510.10">
    <property type="entry name" value="Transferase(Phosphotransferase) domain 1"/>
    <property type="match status" value="1"/>
</dbReference>
<dbReference type="InterPro" id="IPR050235">
    <property type="entry name" value="CK1_Ser-Thr_kinase"/>
</dbReference>
<dbReference type="InterPro" id="IPR011009">
    <property type="entry name" value="Kinase-like_dom_sf"/>
</dbReference>
<dbReference type="GO" id="GO:0005524">
    <property type="term" value="F:ATP binding"/>
    <property type="evidence" value="ECO:0007669"/>
    <property type="project" value="UniProtKB-UniRule"/>
</dbReference>
<dbReference type="SUPFAM" id="SSF56112">
    <property type="entry name" value="Protein kinase-like (PK-like)"/>
    <property type="match status" value="1"/>
</dbReference>
<dbReference type="PROSITE" id="PS50011">
    <property type="entry name" value="PROTEIN_KINASE_DOM"/>
    <property type="match status" value="1"/>
</dbReference>
<evidence type="ECO:0000256" key="6">
    <source>
        <dbReference type="SAM" id="MobiDB-lite"/>
    </source>
</evidence>
<dbReference type="Proteomes" id="UP000267029">
    <property type="component" value="Unassembled WGS sequence"/>
</dbReference>
<evidence type="ECO:0000256" key="4">
    <source>
        <dbReference type="PROSITE-ProRule" id="PRU10141"/>
    </source>
</evidence>
<keyword evidence="2 4" id="KW-0547">Nucleotide-binding</keyword>
<dbReference type="AlphaFoldDB" id="A0A0R3U4N0"/>
<dbReference type="InterPro" id="IPR000719">
    <property type="entry name" value="Prot_kinase_dom"/>
</dbReference>
<dbReference type="SMART" id="SM00220">
    <property type="entry name" value="S_TKc"/>
    <property type="match status" value="1"/>
</dbReference>
<organism evidence="10">
    <name type="scientific">Mesocestoides corti</name>
    <name type="common">Flatworm</name>
    <dbReference type="NCBI Taxonomy" id="53468"/>
    <lineage>
        <taxon>Eukaryota</taxon>
        <taxon>Metazoa</taxon>
        <taxon>Spiralia</taxon>
        <taxon>Lophotrochozoa</taxon>
        <taxon>Platyhelminthes</taxon>
        <taxon>Cestoda</taxon>
        <taxon>Eucestoda</taxon>
        <taxon>Cyclophyllidea</taxon>
        <taxon>Mesocestoididae</taxon>
        <taxon>Mesocestoides</taxon>
    </lineage>
</organism>
<sequence>MELIGSSSGNDFVVAKRWKLIRKIGAGSFGDIYLGLNITNGEEVAVKLEPTNARHPQLVYENRVYRLLQNTFAVPRIHWFGPDGVKNEYRALVMDLLGPSLEDLFNYVGRRFTMKTVLMLAEQMLWRVEYVHSKNLIHRDIKPDNFLMGIGQRCNRLFLVDFGLAKKYRDSRTKMHIPFRDDKNLTGTARYASINAHAGHEQSRRDDIESLGYVFMYFLRGQLPWQGLRAATKKQKYERIYEKKLATTPEQLCRGYAVEFETYLQYARELVFEAPPDYLYLRRLFRKLFKTYDFAWDSVYDWTLMKQKPAAPPSSSSGTHQHHQATATAAATGGGGATCNNNLATSQPMALLQQAVGDSQQAPNFRRQYIEGGYNSSGVDFSQQAAAGTAYKDPNARF</sequence>
<gene>
    <name evidence="8" type="ORF">MCOS_LOCUS1614</name>
</gene>
<evidence type="ECO:0000256" key="5">
    <source>
        <dbReference type="RuleBase" id="RU000304"/>
    </source>
</evidence>
<dbReference type="PROSITE" id="PS00108">
    <property type="entry name" value="PROTEIN_KINASE_ST"/>
    <property type="match status" value="1"/>
</dbReference>
<keyword evidence="3 4" id="KW-0067">ATP-binding</keyword>
<dbReference type="EC" id="2.7.11.1" evidence="1"/>
<dbReference type="InterPro" id="IPR008271">
    <property type="entry name" value="Ser/Thr_kinase_AS"/>
</dbReference>
<reference evidence="10" key="2">
    <citation type="submission" date="2019-11" db="UniProtKB">
        <authorList>
            <consortium name="WormBaseParasite"/>
        </authorList>
    </citation>
    <scope>IDENTIFICATION</scope>
</reference>
<evidence type="ECO:0000259" key="7">
    <source>
        <dbReference type="PROSITE" id="PS50011"/>
    </source>
</evidence>
<comment type="similarity">
    <text evidence="5">Belongs to the protein kinase superfamily.</text>
</comment>
<evidence type="ECO:0000313" key="9">
    <source>
        <dbReference type="Proteomes" id="UP000267029"/>
    </source>
</evidence>
<keyword evidence="9" id="KW-1185">Reference proteome</keyword>
<feature type="domain" description="Protein kinase" evidence="7">
    <location>
        <begin position="18"/>
        <end position="295"/>
    </location>
</feature>
<dbReference type="CDD" id="cd14016">
    <property type="entry name" value="STKc_CK1"/>
    <property type="match status" value="1"/>
</dbReference>
<dbReference type="WBParaSite" id="MCU_006695-RA">
    <property type="protein sequence ID" value="MCU_006695-RA"/>
    <property type="gene ID" value="MCU_006695"/>
</dbReference>
<dbReference type="GO" id="GO:0004674">
    <property type="term" value="F:protein serine/threonine kinase activity"/>
    <property type="evidence" value="ECO:0007669"/>
    <property type="project" value="UniProtKB-KW"/>
</dbReference>
<feature type="binding site" evidence="4">
    <location>
        <position position="47"/>
    </location>
    <ligand>
        <name>ATP</name>
        <dbReference type="ChEBI" id="CHEBI:30616"/>
    </ligand>
</feature>
<reference evidence="8 9" key="1">
    <citation type="submission" date="2018-10" db="EMBL/GenBank/DDBJ databases">
        <authorList>
            <consortium name="Pathogen Informatics"/>
        </authorList>
    </citation>
    <scope>NUCLEOTIDE SEQUENCE [LARGE SCALE GENOMIC DNA]</scope>
</reference>
<evidence type="ECO:0000256" key="3">
    <source>
        <dbReference type="ARBA" id="ARBA00022840"/>
    </source>
</evidence>
<dbReference type="FunFam" id="1.10.510.10:FF:000596">
    <property type="entry name" value="CK1 family protein kinase"/>
    <property type="match status" value="1"/>
</dbReference>
<dbReference type="STRING" id="53468.A0A0R3U4N0"/>
<evidence type="ECO:0000256" key="2">
    <source>
        <dbReference type="ARBA" id="ARBA00022741"/>
    </source>
</evidence>
<dbReference type="PROSITE" id="PS00107">
    <property type="entry name" value="PROTEIN_KINASE_ATP"/>
    <property type="match status" value="1"/>
</dbReference>
<evidence type="ECO:0000313" key="10">
    <source>
        <dbReference type="WBParaSite" id="MCU_006695-RA"/>
    </source>
</evidence>
<keyword evidence="5" id="KW-0418">Kinase</keyword>
<keyword evidence="5" id="KW-0723">Serine/threonine-protein kinase</keyword>
<evidence type="ECO:0000256" key="1">
    <source>
        <dbReference type="ARBA" id="ARBA00012513"/>
    </source>
</evidence>
<protein>
    <recommendedName>
        <fullName evidence="1">non-specific serine/threonine protein kinase</fullName>
        <ecNumber evidence="1">2.7.11.1</ecNumber>
    </recommendedName>
</protein>
<proteinExistence type="inferred from homology"/>
<accession>A0A0R3U4N0</accession>
<dbReference type="InterPro" id="IPR017441">
    <property type="entry name" value="Protein_kinase_ATP_BS"/>
</dbReference>
<name>A0A0R3U4N0_MESCO</name>
<dbReference type="OrthoDB" id="5800476at2759"/>
<dbReference type="PANTHER" id="PTHR11909">
    <property type="entry name" value="CASEIN KINASE-RELATED"/>
    <property type="match status" value="1"/>
</dbReference>
<feature type="region of interest" description="Disordered" evidence="6">
    <location>
        <begin position="310"/>
        <end position="332"/>
    </location>
</feature>
<dbReference type="EMBL" id="UXSR01000212">
    <property type="protein sequence ID" value="VDD75611.1"/>
    <property type="molecule type" value="Genomic_DNA"/>
</dbReference>
<feature type="compositionally biased region" description="Low complexity" evidence="6">
    <location>
        <begin position="313"/>
        <end position="331"/>
    </location>
</feature>
<dbReference type="Pfam" id="PF00069">
    <property type="entry name" value="Pkinase"/>
    <property type="match status" value="1"/>
</dbReference>